<proteinExistence type="inferred from homology"/>
<evidence type="ECO:0000313" key="13">
    <source>
        <dbReference type="Proteomes" id="UP000279236"/>
    </source>
</evidence>
<evidence type="ECO:0000256" key="8">
    <source>
        <dbReference type="ARBA" id="ARBA00023134"/>
    </source>
</evidence>
<feature type="transmembrane region" description="Helical" evidence="11">
    <location>
        <begin position="63"/>
        <end position="82"/>
    </location>
</feature>
<name>A0A427XE39_9TREE</name>
<evidence type="ECO:0000256" key="10">
    <source>
        <dbReference type="ARBA" id="ARBA00023170"/>
    </source>
</evidence>
<dbReference type="Pfam" id="PF09439">
    <property type="entry name" value="SRPRB"/>
    <property type="match status" value="1"/>
</dbReference>
<sequence>MDRVEEIQSAAQSAAARVSDKILELSEQLGAHPAVKSALDHPIFQHEIFQHPAFQHPLLRDPMVLAAIAGLLVILLVFSCFPSSNKATVARRAGTRTVLFVGPPDSGKTALFAKLSQDERPPTHTSLLPSVSTVALPSDGGKPKAIRLVDLAGHARLRDQVGEHVETADAVVFVVDVVALVRNAAAAAEELPPLLTQLAGSASRRGLSAPAPQLLILGNKTDLLARDASNTSPPELLPQSRATAHERVQSILTREMDRLKTARGAGGVGGRIEGMSRVSSGGRGFWARLFGGGGASTEPEASTEDDEALVWGGAGPFRWEDIEGVDVSWAVSGVGSANWTAVTDGVGNGLDELTDFLADL</sequence>
<reference evidence="12 13" key="1">
    <citation type="submission" date="2018-11" db="EMBL/GenBank/DDBJ databases">
        <title>Genome sequence of Apiotrichum porosum DSM 27194.</title>
        <authorList>
            <person name="Aliyu H."/>
            <person name="Gorte O."/>
            <person name="Ochsenreither K."/>
        </authorList>
    </citation>
    <scope>NUCLEOTIDE SEQUENCE [LARGE SCALE GENOMIC DNA]</scope>
    <source>
        <strain evidence="12 13">DSM 27194</strain>
    </source>
</reference>
<evidence type="ECO:0000256" key="7">
    <source>
        <dbReference type="ARBA" id="ARBA00022989"/>
    </source>
</evidence>
<keyword evidence="10" id="KW-0675">Receptor</keyword>
<dbReference type="RefSeq" id="XP_028472328.1">
    <property type="nucleotide sequence ID" value="XM_028619154.1"/>
</dbReference>
<dbReference type="GO" id="GO:0005789">
    <property type="term" value="C:endoplasmic reticulum membrane"/>
    <property type="evidence" value="ECO:0007669"/>
    <property type="project" value="UniProtKB-SubCell"/>
</dbReference>
<keyword evidence="5" id="KW-0547">Nucleotide-binding</keyword>
<keyword evidence="4 11" id="KW-0812">Transmembrane</keyword>
<evidence type="ECO:0000256" key="2">
    <source>
        <dbReference type="ARBA" id="ARBA00005619"/>
    </source>
</evidence>
<comment type="subcellular location">
    <subcellularLocation>
        <location evidence="1">Endoplasmic reticulum membrane</location>
        <topology evidence="1">Single-pass membrane protein</topology>
    </subcellularLocation>
</comment>
<dbReference type="Gene3D" id="3.40.50.300">
    <property type="entry name" value="P-loop containing nucleotide triphosphate hydrolases"/>
    <property type="match status" value="1"/>
</dbReference>
<comment type="similarity">
    <text evidence="2">Belongs to the SRP receptor beta subunit family.</text>
</comment>
<keyword evidence="9 11" id="KW-0472">Membrane</keyword>
<evidence type="ECO:0000313" key="12">
    <source>
        <dbReference type="EMBL" id="RSH77181.1"/>
    </source>
</evidence>
<dbReference type="SUPFAM" id="SSF52540">
    <property type="entry name" value="P-loop containing nucleoside triphosphate hydrolases"/>
    <property type="match status" value="1"/>
</dbReference>
<evidence type="ECO:0000256" key="5">
    <source>
        <dbReference type="ARBA" id="ARBA00022741"/>
    </source>
</evidence>
<dbReference type="GeneID" id="39588024"/>
<gene>
    <name evidence="12" type="ORF">EHS24_003481</name>
</gene>
<dbReference type="InterPro" id="IPR019009">
    <property type="entry name" value="SRP_receptor_beta_su"/>
</dbReference>
<dbReference type="STRING" id="105984.A0A427XE39"/>
<evidence type="ECO:0000256" key="6">
    <source>
        <dbReference type="ARBA" id="ARBA00022824"/>
    </source>
</evidence>
<keyword evidence="6" id="KW-0256">Endoplasmic reticulum</keyword>
<keyword evidence="13" id="KW-1185">Reference proteome</keyword>
<dbReference type="EMBL" id="RSCE01000017">
    <property type="protein sequence ID" value="RSH77181.1"/>
    <property type="molecule type" value="Genomic_DNA"/>
</dbReference>
<protein>
    <recommendedName>
        <fullName evidence="3">Signal recognition particle receptor subunit beta</fullName>
    </recommendedName>
</protein>
<dbReference type="OrthoDB" id="41266at2759"/>
<keyword evidence="8" id="KW-0342">GTP-binding</keyword>
<keyword evidence="7 11" id="KW-1133">Transmembrane helix</keyword>
<evidence type="ECO:0000256" key="3">
    <source>
        <dbReference type="ARBA" id="ARBA00020256"/>
    </source>
</evidence>
<evidence type="ECO:0000256" key="9">
    <source>
        <dbReference type="ARBA" id="ARBA00023136"/>
    </source>
</evidence>
<dbReference type="Proteomes" id="UP000279236">
    <property type="component" value="Unassembled WGS sequence"/>
</dbReference>
<dbReference type="AlphaFoldDB" id="A0A427XE39"/>
<evidence type="ECO:0000256" key="1">
    <source>
        <dbReference type="ARBA" id="ARBA00004389"/>
    </source>
</evidence>
<dbReference type="GO" id="GO:0005525">
    <property type="term" value="F:GTP binding"/>
    <property type="evidence" value="ECO:0007669"/>
    <property type="project" value="UniProtKB-KW"/>
</dbReference>
<evidence type="ECO:0000256" key="11">
    <source>
        <dbReference type="SAM" id="Phobius"/>
    </source>
</evidence>
<comment type="caution">
    <text evidence="12">The sequence shown here is derived from an EMBL/GenBank/DDBJ whole genome shotgun (WGS) entry which is preliminary data.</text>
</comment>
<organism evidence="12 13">
    <name type="scientific">Apiotrichum porosum</name>
    <dbReference type="NCBI Taxonomy" id="105984"/>
    <lineage>
        <taxon>Eukaryota</taxon>
        <taxon>Fungi</taxon>
        <taxon>Dikarya</taxon>
        <taxon>Basidiomycota</taxon>
        <taxon>Agaricomycotina</taxon>
        <taxon>Tremellomycetes</taxon>
        <taxon>Trichosporonales</taxon>
        <taxon>Trichosporonaceae</taxon>
        <taxon>Apiotrichum</taxon>
    </lineage>
</organism>
<evidence type="ECO:0000256" key="4">
    <source>
        <dbReference type="ARBA" id="ARBA00022692"/>
    </source>
</evidence>
<accession>A0A427XE39</accession>
<dbReference type="InterPro" id="IPR027417">
    <property type="entry name" value="P-loop_NTPase"/>
</dbReference>